<name>A0A8R7THX9_TRIUA</name>
<evidence type="ECO:0000313" key="3">
    <source>
        <dbReference type="Proteomes" id="UP000015106"/>
    </source>
</evidence>
<keyword evidence="3" id="KW-1185">Reference proteome</keyword>
<reference evidence="2" key="3">
    <citation type="submission" date="2022-06" db="UniProtKB">
        <authorList>
            <consortium name="EnsemblPlants"/>
        </authorList>
    </citation>
    <scope>IDENTIFICATION</scope>
</reference>
<dbReference type="AlphaFoldDB" id="A0A8R7THX9"/>
<dbReference type="EnsemblPlants" id="TuG1812G0200003115.01.T01">
    <property type="protein sequence ID" value="TuG1812G0200003115.01.T01.cds292338"/>
    <property type="gene ID" value="TuG1812G0200003115.01"/>
</dbReference>
<feature type="compositionally biased region" description="Basic and acidic residues" evidence="1">
    <location>
        <begin position="26"/>
        <end position="37"/>
    </location>
</feature>
<sequence length="55" mass="5721">MSSRPMSSSPRVSQIKSHCSAAQVGTREKMAIGEKATDPPSVSVGTTNQFDLLGG</sequence>
<evidence type="ECO:0000313" key="2">
    <source>
        <dbReference type="EnsemblPlants" id="TuG1812G0200003115.01.T01.cds292338"/>
    </source>
</evidence>
<feature type="compositionally biased region" description="Polar residues" evidence="1">
    <location>
        <begin position="43"/>
        <end position="55"/>
    </location>
</feature>
<accession>A0A8R7THX9</accession>
<proteinExistence type="predicted"/>
<dbReference type="Proteomes" id="UP000015106">
    <property type="component" value="Chromosome 2"/>
</dbReference>
<reference evidence="2" key="2">
    <citation type="submission" date="2018-03" db="EMBL/GenBank/DDBJ databases">
        <title>The Triticum urartu genome reveals the dynamic nature of wheat genome evolution.</title>
        <authorList>
            <person name="Ling H."/>
            <person name="Ma B."/>
            <person name="Shi X."/>
            <person name="Liu H."/>
            <person name="Dong L."/>
            <person name="Sun H."/>
            <person name="Cao Y."/>
            <person name="Gao Q."/>
            <person name="Zheng S."/>
            <person name="Li Y."/>
            <person name="Yu Y."/>
            <person name="Du H."/>
            <person name="Qi M."/>
            <person name="Li Y."/>
            <person name="Yu H."/>
            <person name="Cui Y."/>
            <person name="Wang N."/>
            <person name="Chen C."/>
            <person name="Wu H."/>
            <person name="Zhao Y."/>
            <person name="Zhang J."/>
            <person name="Li Y."/>
            <person name="Zhou W."/>
            <person name="Zhang B."/>
            <person name="Hu W."/>
            <person name="Eijk M."/>
            <person name="Tang J."/>
            <person name="Witsenboer H."/>
            <person name="Zhao S."/>
            <person name="Li Z."/>
            <person name="Zhang A."/>
            <person name="Wang D."/>
            <person name="Liang C."/>
        </authorList>
    </citation>
    <scope>NUCLEOTIDE SEQUENCE [LARGE SCALE GENOMIC DNA]</scope>
    <source>
        <strain evidence="2">cv. G1812</strain>
    </source>
</reference>
<evidence type="ECO:0000256" key="1">
    <source>
        <dbReference type="SAM" id="MobiDB-lite"/>
    </source>
</evidence>
<feature type="compositionally biased region" description="Low complexity" evidence="1">
    <location>
        <begin position="1"/>
        <end position="11"/>
    </location>
</feature>
<dbReference type="Gramene" id="TuG1812G0200003115.01.T01">
    <property type="protein sequence ID" value="TuG1812G0200003115.01.T01.cds292338"/>
    <property type="gene ID" value="TuG1812G0200003115.01"/>
</dbReference>
<organism evidence="2 3">
    <name type="scientific">Triticum urartu</name>
    <name type="common">Red wild einkorn</name>
    <name type="synonym">Crithodium urartu</name>
    <dbReference type="NCBI Taxonomy" id="4572"/>
    <lineage>
        <taxon>Eukaryota</taxon>
        <taxon>Viridiplantae</taxon>
        <taxon>Streptophyta</taxon>
        <taxon>Embryophyta</taxon>
        <taxon>Tracheophyta</taxon>
        <taxon>Spermatophyta</taxon>
        <taxon>Magnoliopsida</taxon>
        <taxon>Liliopsida</taxon>
        <taxon>Poales</taxon>
        <taxon>Poaceae</taxon>
        <taxon>BOP clade</taxon>
        <taxon>Pooideae</taxon>
        <taxon>Triticodae</taxon>
        <taxon>Triticeae</taxon>
        <taxon>Triticinae</taxon>
        <taxon>Triticum</taxon>
    </lineage>
</organism>
<reference evidence="3" key="1">
    <citation type="journal article" date="2013" name="Nature">
        <title>Draft genome of the wheat A-genome progenitor Triticum urartu.</title>
        <authorList>
            <person name="Ling H.Q."/>
            <person name="Zhao S."/>
            <person name="Liu D."/>
            <person name="Wang J."/>
            <person name="Sun H."/>
            <person name="Zhang C."/>
            <person name="Fan H."/>
            <person name="Li D."/>
            <person name="Dong L."/>
            <person name="Tao Y."/>
            <person name="Gao C."/>
            <person name="Wu H."/>
            <person name="Li Y."/>
            <person name="Cui Y."/>
            <person name="Guo X."/>
            <person name="Zheng S."/>
            <person name="Wang B."/>
            <person name="Yu K."/>
            <person name="Liang Q."/>
            <person name="Yang W."/>
            <person name="Lou X."/>
            <person name="Chen J."/>
            <person name="Feng M."/>
            <person name="Jian J."/>
            <person name="Zhang X."/>
            <person name="Luo G."/>
            <person name="Jiang Y."/>
            <person name="Liu J."/>
            <person name="Wang Z."/>
            <person name="Sha Y."/>
            <person name="Zhang B."/>
            <person name="Wu H."/>
            <person name="Tang D."/>
            <person name="Shen Q."/>
            <person name="Xue P."/>
            <person name="Zou S."/>
            <person name="Wang X."/>
            <person name="Liu X."/>
            <person name="Wang F."/>
            <person name="Yang Y."/>
            <person name="An X."/>
            <person name="Dong Z."/>
            <person name="Zhang K."/>
            <person name="Zhang X."/>
            <person name="Luo M.C."/>
            <person name="Dvorak J."/>
            <person name="Tong Y."/>
            <person name="Wang J."/>
            <person name="Yang H."/>
            <person name="Li Z."/>
            <person name="Wang D."/>
            <person name="Zhang A."/>
            <person name="Wang J."/>
        </authorList>
    </citation>
    <scope>NUCLEOTIDE SEQUENCE</scope>
    <source>
        <strain evidence="3">cv. G1812</strain>
    </source>
</reference>
<protein>
    <submittedName>
        <fullName evidence="2">Uncharacterized protein</fullName>
    </submittedName>
</protein>
<feature type="region of interest" description="Disordered" evidence="1">
    <location>
        <begin position="1"/>
        <end position="55"/>
    </location>
</feature>